<protein>
    <submittedName>
        <fullName evidence="3">Putative murein lytic transglycosylase YjbJ</fullName>
        <ecNumber evidence="3">4.-.-.-</ecNumber>
    </submittedName>
</protein>
<organism evidence="3 4">
    <name type="scientific">Acidithiobacillus thiooxidans ATCC 19377</name>
    <dbReference type="NCBI Taxonomy" id="637390"/>
    <lineage>
        <taxon>Bacteria</taxon>
        <taxon>Pseudomonadati</taxon>
        <taxon>Pseudomonadota</taxon>
        <taxon>Acidithiobacillia</taxon>
        <taxon>Acidithiobacillales</taxon>
        <taxon>Acidithiobacillaceae</taxon>
        <taxon>Acidithiobacillus</taxon>
    </lineage>
</organism>
<dbReference type="PANTHER" id="PTHR37423">
    <property type="entry name" value="SOLUBLE LYTIC MUREIN TRANSGLYCOSYLASE-RELATED"/>
    <property type="match status" value="1"/>
</dbReference>
<evidence type="ECO:0000259" key="2">
    <source>
        <dbReference type="Pfam" id="PF01464"/>
    </source>
</evidence>
<dbReference type="CDD" id="cd00254">
    <property type="entry name" value="LT-like"/>
    <property type="match status" value="1"/>
</dbReference>
<dbReference type="PANTHER" id="PTHR37423:SF2">
    <property type="entry name" value="MEMBRANE-BOUND LYTIC MUREIN TRANSGLYCOSYLASE C"/>
    <property type="match status" value="1"/>
</dbReference>
<gene>
    <name evidence="3" type="primary">yjbJ_2</name>
    <name evidence="3" type="ORF">DLNHIDIE_00137</name>
</gene>
<dbReference type="SUPFAM" id="SSF53955">
    <property type="entry name" value="Lysozyme-like"/>
    <property type="match status" value="1"/>
</dbReference>
<evidence type="ECO:0000313" key="3">
    <source>
        <dbReference type="EMBL" id="TQN50284.1"/>
    </source>
</evidence>
<sequence length="321" mass="35023">MIPPCLDAAAQHWQVRRAALVRQYVAQAGRAHAGVGVMGIPTVWLPILEKNGFSVRRLKTDACTNIAAAALIRAVEQVQKNRAKVTAQPVPACLRQAAQTYAVSWPVVQRYYTAQQNVSVSARRYGPMHIPAGWLPLLRYAGFPEWRVKHDACWNMAAGVWILAAEHAGDRVPGTGWKGTPINWIPAIPVRIIQDATYASAQTGVPKALLMAVAWQESGFNPQAVSPVGAQGLMQFIPSTWARYGQGSPFNPRNAMLAGARYLRHLALEFHSWPLALAGYNAGGHAVVEAGDHIPDFTQTQHYVPAVLGRYRMLASQSGAR</sequence>
<comment type="caution">
    <text evidence="3">The sequence shown here is derived from an EMBL/GenBank/DDBJ whole genome shotgun (WGS) entry which is preliminary data.</text>
</comment>
<comment type="similarity">
    <text evidence="1">Belongs to the transglycosylase Slt family.</text>
</comment>
<dbReference type="EMBL" id="SZUV01000001">
    <property type="protein sequence ID" value="TQN50284.1"/>
    <property type="molecule type" value="Genomic_DNA"/>
</dbReference>
<evidence type="ECO:0000313" key="4">
    <source>
        <dbReference type="Proteomes" id="UP000315403"/>
    </source>
</evidence>
<dbReference type="GO" id="GO:0016829">
    <property type="term" value="F:lyase activity"/>
    <property type="evidence" value="ECO:0007669"/>
    <property type="project" value="UniProtKB-KW"/>
</dbReference>
<proteinExistence type="inferred from homology"/>
<reference evidence="3 4" key="1">
    <citation type="submission" date="2019-03" db="EMBL/GenBank/DDBJ databases">
        <title>New insights into Acidothiobacillus thiooxidans sulfur metabolism through coupled gene expression, solution geochemistry, microscopy and spectroscopy analyses.</title>
        <authorList>
            <person name="Camacho D."/>
            <person name="Frazao R."/>
            <person name="Fouillen A."/>
            <person name="Nanci A."/>
            <person name="Lang B.F."/>
            <person name="Apte S.C."/>
            <person name="Baron C."/>
            <person name="Warren L.A."/>
        </authorList>
    </citation>
    <scope>NUCLEOTIDE SEQUENCE [LARGE SCALE GENOMIC DNA]</scope>
    <source>
        <strain evidence="3 4">ATCC 19377</strain>
    </source>
</reference>
<evidence type="ECO:0000256" key="1">
    <source>
        <dbReference type="ARBA" id="ARBA00007734"/>
    </source>
</evidence>
<dbReference type="InterPro" id="IPR023346">
    <property type="entry name" value="Lysozyme-like_dom_sf"/>
</dbReference>
<dbReference type="InterPro" id="IPR008258">
    <property type="entry name" value="Transglycosylase_SLT_dom_1"/>
</dbReference>
<dbReference type="Gene3D" id="1.10.530.10">
    <property type="match status" value="1"/>
</dbReference>
<accession>A0A543Q1S6</accession>
<name>A0A543Q1S6_ACITH</name>
<keyword evidence="3" id="KW-0456">Lyase</keyword>
<dbReference type="Pfam" id="PF01464">
    <property type="entry name" value="SLT"/>
    <property type="match status" value="1"/>
</dbReference>
<feature type="domain" description="Transglycosylase SLT" evidence="2">
    <location>
        <begin position="198"/>
        <end position="290"/>
    </location>
</feature>
<dbReference type="Proteomes" id="UP000315403">
    <property type="component" value="Unassembled WGS sequence"/>
</dbReference>
<dbReference type="EC" id="4.-.-.-" evidence="3"/>
<dbReference type="AlphaFoldDB" id="A0A543Q1S6"/>